<evidence type="ECO:0000256" key="2">
    <source>
        <dbReference type="SAM" id="SignalP"/>
    </source>
</evidence>
<dbReference type="InterPro" id="IPR026444">
    <property type="entry name" value="Secre_tail"/>
</dbReference>
<sequence>MVKFYFTSFRKVFVLATFIVAGSLSASAFNSTTLPDTTRRASKSTVKITDTRKDRPSNTGVKINFVPFKPAELKPIAGSQGTPKTAAGQPEKDSKDNKVLTNLKVFPIPVDDQINFSYHIAKDANVTIKVMDLLGNEIATLLSQKMSAGEQLNTFNISSKLTTGIYFIRFVVGNEPVIKRISVL</sequence>
<dbReference type="Proteomes" id="UP000451233">
    <property type="component" value="Unassembled WGS sequence"/>
</dbReference>
<proteinExistence type="predicted"/>
<keyword evidence="5" id="KW-1185">Reference proteome</keyword>
<dbReference type="Pfam" id="PF18962">
    <property type="entry name" value="Por_Secre_tail"/>
    <property type="match status" value="1"/>
</dbReference>
<keyword evidence="2" id="KW-0732">Signal</keyword>
<evidence type="ECO:0000313" key="5">
    <source>
        <dbReference type="Proteomes" id="UP000451233"/>
    </source>
</evidence>
<feature type="region of interest" description="Disordered" evidence="1">
    <location>
        <begin position="40"/>
        <end position="60"/>
    </location>
</feature>
<feature type="chain" id="PRO_5029633966" evidence="2">
    <location>
        <begin position="29"/>
        <end position="184"/>
    </location>
</feature>
<dbReference type="EMBL" id="WVHS01000006">
    <property type="protein sequence ID" value="MXV17801.1"/>
    <property type="molecule type" value="Genomic_DNA"/>
</dbReference>
<dbReference type="NCBIfam" id="TIGR04183">
    <property type="entry name" value="Por_Secre_tail"/>
    <property type="match status" value="1"/>
</dbReference>
<name>A0A7K1Y3H9_9SPHI</name>
<reference evidence="4 5" key="1">
    <citation type="submission" date="2019-11" db="EMBL/GenBank/DDBJ databases">
        <title>Pedobacter sp. HMF7056 Genome sequencing and assembly.</title>
        <authorList>
            <person name="Kang H."/>
            <person name="Kim H."/>
            <person name="Joh K."/>
        </authorList>
    </citation>
    <scope>NUCLEOTIDE SEQUENCE [LARGE SCALE GENOMIC DNA]</scope>
    <source>
        <strain evidence="4 5">HMF7056</strain>
    </source>
</reference>
<evidence type="ECO:0000259" key="3">
    <source>
        <dbReference type="Pfam" id="PF18962"/>
    </source>
</evidence>
<organism evidence="4 5">
    <name type="scientific">Hufsiella ginkgonis</name>
    <dbReference type="NCBI Taxonomy" id="2695274"/>
    <lineage>
        <taxon>Bacteria</taxon>
        <taxon>Pseudomonadati</taxon>
        <taxon>Bacteroidota</taxon>
        <taxon>Sphingobacteriia</taxon>
        <taxon>Sphingobacteriales</taxon>
        <taxon>Sphingobacteriaceae</taxon>
        <taxon>Hufsiella</taxon>
    </lineage>
</organism>
<gene>
    <name evidence="4" type="ORF">GS398_21045</name>
</gene>
<dbReference type="AlphaFoldDB" id="A0A7K1Y3H9"/>
<accession>A0A7K1Y3H9</accession>
<evidence type="ECO:0000313" key="4">
    <source>
        <dbReference type="EMBL" id="MXV17801.1"/>
    </source>
</evidence>
<dbReference type="RefSeq" id="WP_160908809.1">
    <property type="nucleotide sequence ID" value="NZ_WVHS01000006.1"/>
</dbReference>
<protein>
    <submittedName>
        <fullName evidence="4">T9SS type A sorting domain-containing protein</fullName>
    </submittedName>
</protein>
<evidence type="ECO:0000256" key="1">
    <source>
        <dbReference type="SAM" id="MobiDB-lite"/>
    </source>
</evidence>
<feature type="domain" description="Secretion system C-terminal sorting" evidence="3">
    <location>
        <begin position="105"/>
        <end position="182"/>
    </location>
</feature>
<feature type="region of interest" description="Disordered" evidence="1">
    <location>
        <begin position="74"/>
        <end position="94"/>
    </location>
</feature>
<feature type="signal peptide" evidence="2">
    <location>
        <begin position="1"/>
        <end position="28"/>
    </location>
</feature>
<comment type="caution">
    <text evidence="4">The sequence shown here is derived from an EMBL/GenBank/DDBJ whole genome shotgun (WGS) entry which is preliminary data.</text>
</comment>